<dbReference type="InterPro" id="IPR009476">
    <property type="entry name" value="DUF1097"/>
</dbReference>
<proteinExistence type="predicted"/>
<gene>
    <name evidence="2" type="ORF">JQC75_10975</name>
</gene>
<feature type="transmembrane region" description="Helical" evidence="1">
    <location>
        <begin position="122"/>
        <end position="145"/>
    </location>
</feature>
<keyword evidence="1" id="KW-1133">Transmembrane helix</keyword>
<dbReference type="Pfam" id="PF06496">
    <property type="entry name" value="DUF1097"/>
    <property type="match status" value="1"/>
</dbReference>
<name>A0ABX7FZA5_9GAMM</name>
<feature type="transmembrane region" description="Helical" evidence="1">
    <location>
        <begin position="62"/>
        <end position="87"/>
    </location>
</feature>
<keyword evidence="1" id="KW-0472">Membrane</keyword>
<sequence>MFERLPVALAAGLLAALWVAVSGQLSWVTWVGFLGCSAYFAQGELSPRGVISTWATTLSGVLWAWLILHGAEVLTMGYSAAILTGIVTAFMCLQASKRLLAFIPGTFLGCCAMFALNGDFIAVLPPLLVGAVMGYAMSLLSGLLARYMPVAVTE</sequence>
<reference evidence="2 3" key="1">
    <citation type="journal article" date="2012" name="Antonie Van Leeuwenhoek">
        <title>Shewanella litorisediminis sp. nov., a gammaproteobacterium isolated from a tidal flat sediment.</title>
        <authorList>
            <person name="Lee M.H."/>
            <person name="Yoon J.H."/>
        </authorList>
    </citation>
    <scope>NUCLEOTIDE SEQUENCE [LARGE SCALE GENOMIC DNA]</scope>
    <source>
        <strain evidence="2 3">SMK1-12</strain>
    </source>
</reference>
<feature type="transmembrane region" description="Helical" evidence="1">
    <location>
        <begin position="99"/>
        <end position="116"/>
    </location>
</feature>
<evidence type="ECO:0000313" key="3">
    <source>
        <dbReference type="Proteomes" id="UP000596252"/>
    </source>
</evidence>
<dbReference type="RefSeq" id="WP_203324145.1">
    <property type="nucleotide sequence ID" value="NZ_CP069213.1"/>
</dbReference>
<dbReference type="EMBL" id="CP069213">
    <property type="protein sequence ID" value="QRH00420.1"/>
    <property type="molecule type" value="Genomic_DNA"/>
</dbReference>
<keyword evidence="1" id="KW-0812">Transmembrane</keyword>
<keyword evidence="3" id="KW-1185">Reference proteome</keyword>
<evidence type="ECO:0000313" key="2">
    <source>
        <dbReference type="EMBL" id="QRH00420.1"/>
    </source>
</evidence>
<evidence type="ECO:0000256" key="1">
    <source>
        <dbReference type="SAM" id="Phobius"/>
    </source>
</evidence>
<protein>
    <submittedName>
        <fullName evidence="2">DUF1097 domain-containing protein</fullName>
    </submittedName>
</protein>
<accession>A0ABX7FZA5</accession>
<organism evidence="2 3">
    <name type="scientific">Shewanella litorisediminis</name>
    <dbReference type="NCBI Taxonomy" id="1173586"/>
    <lineage>
        <taxon>Bacteria</taxon>
        <taxon>Pseudomonadati</taxon>
        <taxon>Pseudomonadota</taxon>
        <taxon>Gammaproteobacteria</taxon>
        <taxon>Alteromonadales</taxon>
        <taxon>Shewanellaceae</taxon>
        <taxon>Shewanella</taxon>
    </lineage>
</organism>
<dbReference type="Proteomes" id="UP000596252">
    <property type="component" value="Chromosome"/>
</dbReference>